<proteinExistence type="predicted"/>
<evidence type="ECO:0000313" key="2">
    <source>
        <dbReference type="EMBL" id="MDR7336238.1"/>
    </source>
</evidence>
<comment type="caution">
    <text evidence="2">The sequence shown here is derived from an EMBL/GenBank/DDBJ whole genome shotgun (WGS) entry which is preliminary data.</text>
</comment>
<evidence type="ECO:0000313" key="3">
    <source>
        <dbReference type="Proteomes" id="UP001180825"/>
    </source>
</evidence>
<evidence type="ECO:0000256" key="1">
    <source>
        <dbReference type="SAM" id="SignalP"/>
    </source>
</evidence>
<dbReference type="EMBL" id="JAVDXV010000015">
    <property type="protein sequence ID" value="MDR7336238.1"/>
    <property type="molecule type" value="Genomic_DNA"/>
</dbReference>
<protein>
    <submittedName>
        <fullName evidence="2">Uncharacterized protein</fullName>
    </submittedName>
</protein>
<reference evidence="2 3" key="1">
    <citation type="submission" date="2023-07" db="EMBL/GenBank/DDBJ databases">
        <title>Sorghum-associated microbial communities from plants grown in Nebraska, USA.</title>
        <authorList>
            <person name="Schachtman D."/>
        </authorList>
    </citation>
    <scope>NUCLEOTIDE SEQUENCE [LARGE SCALE GENOMIC DNA]</scope>
    <source>
        <strain evidence="2 3">BE316</strain>
    </source>
</reference>
<keyword evidence="1" id="KW-0732">Signal</keyword>
<gene>
    <name evidence="2" type="ORF">J2X21_005412</name>
</gene>
<name>A0ABU2AHY2_9BURK</name>
<dbReference type="Proteomes" id="UP001180825">
    <property type="component" value="Unassembled WGS sequence"/>
</dbReference>
<sequence length="133" mass="14515">MKVLSTLIKPVAGVAALLLVPLSAIASGHIVDVQWDANGQFTHKAEVQPTKFVEVCAKLKPGQKIAWSFQGSAAMNFNIHYHLGKETIYPAKLTEVKEAAQTLQVRAEQVHCWLWSNKTPATASVDVALKIEP</sequence>
<keyword evidence="3" id="KW-1185">Reference proteome</keyword>
<feature type="chain" id="PRO_5045803570" evidence="1">
    <location>
        <begin position="27"/>
        <end position="133"/>
    </location>
</feature>
<dbReference type="RefSeq" id="WP_310333235.1">
    <property type="nucleotide sequence ID" value="NZ_JAVDXV010000015.1"/>
</dbReference>
<accession>A0ABU2AHY2</accession>
<feature type="signal peptide" evidence="1">
    <location>
        <begin position="1"/>
        <end position="26"/>
    </location>
</feature>
<organism evidence="2 3">
    <name type="scientific">Roseateles asaccharophilus</name>
    <dbReference type="NCBI Taxonomy" id="582607"/>
    <lineage>
        <taxon>Bacteria</taxon>
        <taxon>Pseudomonadati</taxon>
        <taxon>Pseudomonadota</taxon>
        <taxon>Betaproteobacteria</taxon>
        <taxon>Burkholderiales</taxon>
        <taxon>Sphaerotilaceae</taxon>
        <taxon>Roseateles</taxon>
    </lineage>
</organism>